<dbReference type="EMBL" id="CP006842">
    <property type="protein sequence ID" value="AHW64559.1"/>
    <property type="molecule type" value="Genomic_DNA"/>
</dbReference>
<dbReference type="InterPro" id="IPR011711">
    <property type="entry name" value="GntR_C"/>
</dbReference>
<evidence type="ECO:0000256" key="2">
    <source>
        <dbReference type="ARBA" id="ARBA00023125"/>
    </source>
</evidence>
<dbReference type="HOGENOM" id="CLU_017584_5_1_11"/>
<dbReference type="PANTHER" id="PTHR43537">
    <property type="entry name" value="TRANSCRIPTIONAL REGULATOR, GNTR FAMILY"/>
    <property type="match status" value="1"/>
</dbReference>
<dbReference type="eggNOG" id="COG1802">
    <property type="taxonomic scope" value="Bacteria"/>
</dbReference>
<dbReference type="OrthoDB" id="3186208at2"/>
<dbReference type="SUPFAM" id="SSF48008">
    <property type="entry name" value="GntR ligand-binding domain-like"/>
    <property type="match status" value="1"/>
</dbReference>
<keyword evidence="1" id="KW-0805">Transcription regulation</keyword>
<keyword evidence="3" id="KW-0804">Transcription</keyword>
<dbReference type="RefSeq" id="WP_038549295.1">
    <property type="nucleotide sequence ID" value="NZ_CP006842.1"/>
</dbReference>
<dbReference type="SMART" id="SM00895">
    <property type="entry name" value="FCD"/>
    <property type="match status" value="1"/>
</dbReference>
<dbReference type="GO" id="GO:0003677">
    <property type="term" value="F:DNA binding"/>
    <property type="evidence" value="ECO:0007669"/>
    <property type="project" value="UniProtKB-KW"/>
</dbReference>
<dbReference type="Proteomes" id="UP000023703">
    <property type="component" value="Chromosome"/>
</dbReference>
<dbReference type="InterPro" id="IPR036388">
    <property type="entry name" value="WH-like_DNA-bd_sf"/>
</dbReference>
<dbReference type="Gene3D" id="1.20.120.530">
    <property type="entry name" value="GntR ligand-binding domain-like"/>
    <property type="match status" value="1"/>
</dbReference>
<gene>
    <name evidence="5" type="ORF">CGLY_10570</name>
</gene>
<dbReference type="AlphaFoldDB" id="X5DTE3"/>
<sequence length="226" mass="25147">MSTNQFPGTFTKNDYAYAQLRTLILSGELAPGSRIDQGKLSGELGVSTTPLREAIRRLTSEGLVQLAAHRDARVTAVSADEAIYLLEVRESLDPLAAGLAAERRTDDELAEIHDAASALRPLTLPTGEPEEDALQAHRRFHRAIYTASHNPVLIDELDRLWDKADRYRLIGLRTRGDSPSDASRIDNEHRTLVIAIDDRDRTQADSTMREHIRNSLGHRAVDILSH</sequence>
<evidence type="ECO:0000259" key="4">
    <source>
        <dbReference type="PROSITE" id="PS50949"/>
    </source>
</evidence>
<dbReference type="PANTHER" id="PTHR43537:SF49">
    <property type="entry name" value="TRANSCRIPTIONAL REGULATORY PROTEIN"/>
    <property type="match status" value="1"/>
</dbReference>
<dbReference type="Pfam" id="PF07729">
    <property type="entry name" value="FCD"/>
    <property type="match status" value="1"/>
</dbReference>
<keyword evidence="2" id="KW-0238">DNA-binding</keyword>
<dbReference type="InterPro" id="IPR008920">
    <property type="entry name" value="TF_FadR/GntR_C"/>
</dbReference>
<protein>
    <submittedName>
        <fullName evidence="5">Transcriptional regulator, GntR-family</fullName>
    </submittedName>
</protein>
<dbReference type="InterPro" id="IPR000524">
    <property type="entry name" value="Tscrpt_reg_HTH_GntR"/>
</dbReference>
<evidence type="ECO:0000313" key="5">
    <source>
        <dbReference type="EMBL" id="AHW64559.1"/>
    </source>
</evidence>
<accession>X5DTE3</accession>
<dbReference type="Pfam" id="PF00392">
    <property type="entry name" value="GntR"/>
    <property type="match status" value="1"/>
</dbReference>
<dbReference type="InterPro" id="IPR036390">
    <property type="entry name" value="WH_DNA-bd_sf"/>
</dbReference>
<dbReference type="PROSITE" id="PS50949">
    <property type="entry name" value="HTH_GNTR"/>
    <property type="match status" value="1"/>
</dbReference>
<organism evidence="5 6">
    <name type="scientific">Corynebacterium glyciniphilum AJ 3170</name>
    <dbReference type="NCBI Taxonomy" id="1404245"/>
    <lineage>
        <taxon>Bacteria</taxon>
        <taxon>Bacillati</taxon>
        <taxon>Actinomycetota</taxon>
        <taxon>Actinomycetes</taxon>
        <taxon>Mycobacteriales</taxon>
        <taxon>Corynebacteriaceae</taxon>
        <taxon>Corynebacterium</taxon>
    </lineage>
</organism>
<proteinExistence type="predicted"/>
<reference evidence="5 6" key="1">
    <citation type="journal article" date="2015" name="Int. J. Syst. Evol. Microbiol.">
        <title>Revisiting Corynebacterium glyciniphilum (ex Kubota et al., 1972) sp. nov., nom. rev., isolated from putrefied banana.</title>
        <authorList>
            <person name="Al-Dilaimi A."/>
            <person name="Bednarz H."/>
            <person name="Lomker A."/>
            <person name="Niehaus K."/>
            <person name="Kalinowski J."/>
            <person name="Ruckert C."/>
        </authorList>
    </citation>
    <scope>NUCLEOTIDE SEQUENCE [LARGE SCALE GENOMIC DNA]</scope>
    <source>
        <strain evidence="5">AJ 3170</strain>
    </source>
</reference>
<name>X5DTE3_9CORY</name>
<dbReference type="SMART" id="SM00345">
    <property type="entry name" value="HTH_GNTR"/>
    <property type="match status" value="1"/>
</dbReference>
<evidence type="ECO:0000313" key="6">
    <source>
        <dbReference type="Proteomes" id="UP000023703"/>
    </source>
</evidence>
<evidence type="ECO:0000256" key="1">
    <source>
        <dbReference type="ARBA" id="ARBA00023015"/>
    </source>
</evidence>
<feature type="domain" description="HTH gntR-type" evidence="4">
    <location>
        <begin position="10"/>
        <end position="77"/>
    </location>
</feature>
<dbReference type="GO" id="GO:0003700">
    <property type="term" value="F:DNA-binding transcription factor activity"/>
    <property type="evidence" value="ECO:0007669"/>
    <property type="project" value="InterPro"/>
</dbReference>
<dbReference type="Gene3D" id="1.10.10.10">
    <property type="entry name" value="Winged helix-like DNA-binding domain superfamily/Winged helix DNA-binding domain"/>
    <property type="match status" value="1"/>
</dbReference>
<keyword evidence="6" id="KW-1185">Reference proteome</keyword>
<dbReference type="SUPFAM" id="SSF46785">
    <property type="entry name" value="Winged helix' DNA-binding domain"/>
    <property type="match status" value="1"/>
</dbReference>
<dbReference type="KEGG" id="cgy:CGLY_10570"/>
<dbReference type="STRING" id="1404245.CGLY_10570"/>
<evidence type="ECO:0000256" key="3">
    <source>
        <dbReference type="ARBA" id="ARBA00023163"/>
    </source>
</evidence>